<evidence type="ECO:0000256" key="1">
    <source>
        <dbReference type="ARBA" id="ARBA00004613"/>
    </source>
</evidence>
<gene>
    <name evidence="7" type="primary">LOC117361629</name>
</gene>
<keyword evidence="6" id="KW-1185">Reference proteome</keyword>
<dbReference type="KEGG" id="gsh:117361629"/>
<evidence type="ECO:0000313" key="7">
    <source>
        <dbReference type="RefSeq" id="XP_033803123.1"/>
    </source>
</evidence>
<dbReference type="PANTHER" id="PTHR21353">
    <property type="match status" value="1"/>
</dbReference>
<dbReference type="RefSeq" id="XP_033803123.1">
    <property type="nucleotide sequence ID" value="XM_033947232.1"/>
</dbReference>
<evidence type="ECO:0000313" key="6">
    <source>
        <dbReference type="Proteomes" id="UP000515159"/>
    </source>
</evidence>
<dbReference type="GO" id="GO:0005615">
    <property type="term" value="C:extracellular space"/>
    <property type="evidence" value="ECO:0007669"/>
    <property type="project" value="UniProtKB-KW"/>
</dbReference>
<dbReference type="SUPFAM" id="SSF47266">
    <property type="entry name" value="4-helical cytokines"/>
    <property type="match status" value="1"/>
</dbReference>
<keyword evidence="3" id="KW-0202">Cytokine</keyword>
<evidence type="ECO:0000256" key="5">
    <source>
        <dbReference type="SAM" id="SignalP"/>
    </source>
</evidence>
<feature type="signal peptide" evidence="5">
    <location>
        <begin position="1"/>
        <end position="21"/>
    </location>
</feature>
<dbReference type="Pfam" id="PF06875">
    <property type="entry name" value="PRF"/>
    <property type="match status" value="1"/>
</dbReference>
<dbReference type="InterPro" id="IPR009079">
    <property type="entry name" value="4_helix_cytokine-like_core"/>
</dbReference>
<dbReference type="OrthoDB" id="9948731at2759"/>
<sequence length="203" mass="23191">MTPSASLWILFFMALCSSLHSVPIPATETIRQTYSLALLLQSNTSALLNTYLSYQGSPFSDPGFGSPFFKIEELPRAAITYRLWRGLSEEQRLTENYQAYTIYTEFFQLVLDDQRLLNPGQDALLGMLRKTKMGIEGLLNNLASIMGTAGYQIPMLPDPLMSASASISNFNRKVRGYVVCTEYRNWMERTVRDFTLLRDRYHE</sequence>
<proteinExistence type="inferred from homology"/>
<dbReference type="FunCoup" id="A0A6P8RGA9">
    <property type="interactions" value="336"/>
</dbReference>
<dbReference type="Gene3D" id="1.20.1250.10">
    <property type="match status" value="1"/>
</dbReference>
<comment type="subcellular location">
    <subcellularLocation>
        <location evidence="1">Secreted</location>
    </subcellularLocation>
</comment>
<reference evidence="7" key="1">
    <citation type="submission" date="2025-08" db="UniProtKB">
        <authorList>
            <consortium name="RefSeq"/>
        </authorList>
    </citation>
    <scope>IDENTIFICATION</scope>
</reference>
<accession>A0A6P8RGA9</accession>
<comment type="similarity">
    <text evidence="2">Belongs to the IL-6 superfamily.</text>
</comment>
<dbReference type="InterPro" id="IPR010681">
    <property type="entry name" value="PRF/CT"/>
</dbReference>
<dbReference type="PANTHER" id="PTHR21353:SF8">
    <property type="entry name" value="CARDIOTROPHIN-2"/>
    <property type="match status" value="1"/>
</dbReference>
<name>A0A6P8RGA9_GEOSA</name>
<evidence type="ECO:0000256" key="2">
    <source>
        <dbReference type="ARBA" id="ARBA00007432"/>
    </source>
</evidence>
<evidence type="ECO:0000256" key="4">
    <source>
        <dbReference type="ARBA" id="ARBA00022525"/>
    </source>
</evidence>
<feature type="chain" id="PRO_5028012625" evidence="5">
    <location>
        <begin position="22"/>
        <end position="203"/>
    </location>
</feature>
<protein>
    <submittedName>
        <fullName evidence="7">Cardiotrophin-2-like</fullName>
    </submittedName>
</protein>
<evidence type="ECO:0000256" key="3">
    <source>
        <dbReference type="ARBA" id="ARBA00022514"/>
    </source>
</evidence>
<organism evidence="6 7">
    <name type="scientific">Geotrypetes seraphini</name>
    <name type="common">Gaboon caecilian</name>
    <name type="synonym">Caecilia seraphini</name>
    <dbReference type="NCBI Taxonomy" id="260995"/>
    <lineage>
        <taxon>Eukaryota</taxon>
        <taxon>Metazoa</taxon>
        <taxon>Chordata</taxon>
        <taxon>Craniata</taxon>
        <taxon>Vertebrata</taxon>
        <taxon>Euteleostomi</taxon>
        <taxon>Amphibia</taxon>
        <taxon>Gymnophiona</taxon>
        <taxon>Geotrypetes</taxon>
    </lineage>
</organism>
<dbReference type="GO" id="GO:0007166">
    <property type="term" value="P:cell surface receptor signaling pathway"/>
    <property type="evidence" value="ECO:0007669"/>
    <property type="project" value="TreeGrafter"/>
</dbReference>
<dbReference type="AlphaFoldDB" id="A0A6P8RGA9"/>
<keyword evidence="4" id="KW-0964">Secreted</keyword>
<dbReference type="Proteomes" id="UP000515159">
    <property type="component" value="Chromosome 5"/>
</dbReference>
<dbReference type="InParanoid" id="A0A6P8RGA9"/>
<keyword evidence="5" id="KW-0732">Signal</keyword>
<dbReference type="GO" id="GO:0005125">
    <property type="term" value="F:cytokine activity"/>
    <property type="evidence" value="ECO:0007669"/>
    <property type="project" value="UniProtKB-KW"/>
</dbReference>
<dbReference type="GeneID" id="117361629"/>